<dbReference type="EMBL" id="JACIEH010000001">
    <property type="protein sequence ID" value="MBB4097868.1"/>
    <property type="molecule type" value="Genomic_DNA"/>
</dbReference>
<name>A0A7W6NW63_9SPHN</name>
<keyword evidence="2" id="KW-1185">Reference proteome</keyword>
<organism evidence="1 2">
    <name type="scientific">Sphingomonas kyeonggiensis</name>
    <dbReference type="NCBI Taxonomy" id="1268553"/>
    <lineage>
        <taxon>Bacteria</taxon>
        <taxon>Pseudomonadati</taxon>
        <taxon>Pseudomonadota</taxon>
        <taxon>Alphaproteobacteria</taxon>
        <taxon>Sphingomonadales</taxon>
        <taxon>Sphingomonadaceae</taxon>
        <taxon>Sphingomonas</taxon>
    </lineage>
</organism>
<sequence>MRTARSVAWRVHARLLGDLETMDWSLTGIDGKHLW</sequence>
<proteinExistence type="predicted"/>
<protein>
    <submittedName>
        <fullName evidence="1">Uncharacterized protein</fullName>
    </submittedName>
</protein>
<reference evidence="1 2" key="1">
    <citation type="submission" date="2020-08" db="EMBL/GenBank/DDBJ databases">
        <title>Genomic Encyclopedia of Type Strains, Phase IV (KMG-IV): sequencing the most valuable type-strain genomes for metagenomic binning, comparative biology and taxonomic classification.</title>
        <authorList>
            <person name="Goeker M."/>
        </authorList>
    </citation>
    <scope>NUCLEOTIDE SEQUENCE [LARGE SCALE GENOMIC DNA]</scope>
    <source>
        <strain evidence="1 2">DSM 101806</strain>
    </source>
</reference>
<comment type="caution">
    <text evidence="1">The sequence shown here is derived from an EMBL/GenBank/DDBJ whole genome shotgun (WGS) entry which is preliminary data.</text>
</comment>
<accession>A0A7W6NW63</accession>
<evidence type="ECO:0000313" key="2">
    <source>
        <dbReference type="Proteomes" id="UP000557392"/>
    </source>
</evidence>
<dbReference type="AlphaFoldDB" id="A0A7W6NW63"/>
<dbReference type="Proteomes" id="UP000557392">
    <property type="component" value="Unassembled WGS sequence"/>
</dbReference>
<evidence type="ECO:0000313" key="1">
    <source>
        <dbReference type="EMBL" id="MBB4097868.1"/>
    </source>
</evidence>
<gene>
    <name evidence="1" type="ORF">GGR46_001401</name>
</gene>